<name>A0A8T6R769_9MICO</name>
<dbReference type="AlphaFoldDB" id="A0A8T6R769"/>
<comment type="subcellular location">
    <subcellularLocation>
        <location evidence="1">Membrane</location>
        <topology evidence="1">Multi-pass membrane protein</topology>
    </subcellularLocation>
</comment>
<organism evidence="6 7">
    <name type="scientific">Phycicoccus flavus</name>
    <dbReference type="NCBI Taxonomy" id="2502783"/>
    <lineage>
        <taxon>Bacteria</taxon>
        <taxon>Bacillati</taxon>
        <taxon>Actinomycetota</taxon>
        <taxon>Actinomycetes</taxon>
        <taxon>Micrococcales</taxon>
        <taxon>Intrasporangiaceae</taxon>
        <taxon>Phycicoccus</taxon>
    </lineage>
</organism>
<keyword evidence="3 5" id="KW-1133">Transmembrane helix</keyword>
<feature type="transmembrane region" description="Helical" evidence="5">
    <location>
        <begin position="126"/>
        <end position="146"/>
    </location>
</feature>
<reference evidence="6" key="1">
    <citation type="submission" date="2020-03" db="EMBL/GenBank/DDBJ databases">
        <title>Phycicoccus flavus sp. nov., a novel endophytic actinobacterium isolated from branch of Kandelia candel.</title>
        <authorList>
            <person name="Tuo L."/>
        </authorList>
    </citation>
    <scope>NUCLEOTIDE SEQUENCE</scope>
    <source>
        <strain evidence="6">CMS6Z-2</strain>
    </source>
</reference>
<evidence type="ECO:0000313" key="7">
    <source>
        <dbReference type="Proteomes" id="UP000287866"/>
    </source>
</evidence>
<dbReference type="Gene3D" id="1.20.1740.10">
    <property type="entry name" value="Amino acid/polyamine transporter I"/>
    <property type="match status" value="1"/>
</dbReference>
<dbReference type="GO" id="GO:0016020">
    <property type="term" value="C:membrane"/>
    <property type="evidence" value="ECO:0007669"/>
    <property type="project" value="UniProtKB-SubCell"/>
</dbReference>
<proteinExistence type="predicted"/>
<dbReference type="PANTHER" id="PTHR47704">
    <property type="entry name" value="POTASSIUM TRANSPORTER KIMA"/>
    <property type="match status" value="1"/>
</dbReference>
<evidence type="ECO:0000256" key="3">
    <source>
        <dbReference type="ARBA" id="ARBA00022989"/>
    </source>
</evidence>
<dbReference type="InterPro" id="IPR002293">
    <property type="entry name" value="AA/rel_permease1"/>
</dbReference>
<sequence>MRSDRLGETLLPKKLALPVFASDALSSVAYAPDEILLTLGLAGGTLALTQSWKIALVVVVVMAVVITSYRQNVHAYPSGGGDYEVASVNLGPRAGLTVASALLVDYVLTVAVSVSSGVQNAASAFTVIRGHEALVAVLIIVALTAMNL</sequence>
<dbReference type="Proteomes" id="UP000287866">
    <property type="component" value="Unassembled WGS sequence"/>
</dbReference>
<evidence type="ECO:0000256" key="2">
    <source>
        <dbReference type="ARBA" id="ARBA00022692"/>
    </source>
</evidence>
<dbReference type="RefSeq" id="WP_165566865.1">
    <property type="nucleotide sequence ID" value="NZ_SAYU02000066.1"/>
</dbReference>
<keyword evidence="2 5" id="KW-0812">Transmembrane</keyword>
<evidence type="ECO:0000256" key="4">
    <source>
        <dbReference type="ARBA" id="ARBA00023136"/>
    </source>
</evidence>
<accession>A0A8T6R769</accession>
<keyword evidence="4 5" id="KW-0472">Membrane</keyword>
<dbReference type="GO" id="GO:0022857">
    <property type="term" value="F:transmembrane transporter activity"/>
    <property type="evidence" value="ECO:0007669"/>
    <property type="project" value="InterPro"/>
</dbReference>
<protein>
    <submittedName>
        <fullName evidence="6">APC family permease</fullName>
    </submittedName>
</protein>
<dbReference type="Pfam" id="PF13520">
    <property type="entry name" value="AA_permease_2"/>
    <property type="match status" value="1"/>
</dbReference>
<keyword evidence="7" id="KW-1185">Reference proteome</keyword>
<dbReference type="EMBL" id="SAYU02000066">
    <property type="protein sequence ID" value="NHA69582.1"/>
    <property type="molecule type" value="Genomic_DNA"/>
</dbReference>
<evidence type="ECO:0000256" key="1">
    <source>
        <dbReference type="ARBA" id="ARBA00004141"/>
    </source>
</evidence>
<dbReference type="PANTHER" id="PTHR47704:SF1">
    <property type="entry name" value="POTASSIUM TRANSPORTER KIMA"/>
    <property type="match status" value="1"/>
</dbReference>
<feature type="transmembrane region" description="Helical" evidence="5">
    <location>
        <begin position="90"/>
        <end position="114"/>
    </location>
</feature>
<feature type="non-terminal residue" evidence="6">
    <location>
        <position position="148"/>
    </location>
</feature>
<gene>
    <name evidence="6" type="ORF">EPD83_016185</name>
</gene>
<evidence type="ECO:0000256" key="5">
    <source>
        <dbReference type="SAM" id="Phobius"/>
    </source>
</evidence>
<evidence type="ECO:0000313" key="6">
    <source>
        <dbReference type="EMBL" id="NHA69582.1"/>
    </source>
</evidence>
<dbReference type="InterPro" id="IPR053153">
    <property type="entry name" value="APC_K+_Transporter"/>
</dbReference>
<feature type="transmembrane region" description="Helical" evidence="5">
    <location>
        <begin position="54"/>
        <end position="70"/>
    </location>
</feature>
<comment type="caution">
    <text evidence="6">The sequence shown here is derived from an EMBL/GenBank/DDBJ whole genome shotgun (WGS) entry which is preliminary data.</text>
</comment>